<dbReference type="OrthoDB" id="308383at2759"/>
<evidence type="ECO:0000259" key="10">
    <source>
        <dbReference type="PROSITE" id="PS50280"/>
    </source>
</evidence>
<feature type="compositionally biased region" description="Basic residues" evidence="9">
    <location>
        <begin position="1360"/>
        <end position="1377"/>
    </location>
</feature>
<feature type="region of interest" description="Disordered" evidence="9">
    <location>
        <begin position="1078"/>
        <end position="1110"/>
    </location>
</feature>
<feature type="region of interest" description="Disordered" evidence="9">
    <location>
        <begin position="1254"/>
        <end position="1277"/>
    </location>
</feature>
<dbReference type="PROSITE" id="PS50868">
    <property type="entry name" value="POST_SET"/>
    <property type="match status" value="1"/>
</dbReference>
<organism evidence="12 13">
    <name type="scientific">Naganishia liquefaciens</name>
    <dbReference type="NCBI Taxonomy" id="104408"/>
    <lineage>
        <taxon>Eukaryota</taxon>
        <taxon>Fungi</taxon>
        <taxon>Dikarya</taxon>
        <taxon>Basidiomycota</taxon>
        <taxon>Agaricomycotina</taxon>
        <taxon>Tremellomycetes</taxon>
        <taxon>Filobasidiales</taxon>
        <taxon>Filobasidiaceae</taxon>
        <taxon>Naganishia</taxon>
    </lineage>
</organism>
<dbReference type="Proteomes" id="UP000620104">
    <property type="component" value="Unassembled WGS sequence"/>
</dbReference>
<dbReference type="Gene3D" id="2.170.270.10">
    <property type="entry name" value="SET domain"/>
    <property type="match status" value="1"/>
</dbReference>
<dbReference type="SMART" id="SM00508">
    <property type="entry name" value="PostSET"/>
    <property type="match status" value="1"/>
</dbReference>
<dbReference type="InterPro" id="IPR046341">
    <property type="entry name" value="SET_dom_sf"/>
</dbReference>
<feature type="compositionally biased region" description="Basic and acidic residues" evidence="9">
    <location>
        <begin position="1080"/>
        <end position="1107"/>
    </location>
</feature>
<feature type="compositionally biased region" description="Basic and acidic residues" evidence="9">
    <location>
        <begin position="1378"/>
        <end position="1388"/>
    </location>
</feature>
<comment type="caution">
    <text evidence="12">The sequence shown here is derived from an EMBL/GenBank/DDBJ whole genome shotgun (WGS) entry which is preliminary data.</text>
</comment>
<dbReference type="PROSITE" id="PS50280">
    <property type="entry name" value="SET"/>
    <property type="match status" value="1"/>
</dbReference>
<dbReference type="InterPro" id="IPR001214">
    <property type="entry name" value="SET_dom"/>
</dbReference>
<dbReference type="InterPro" id="IPR050777">
    <property type="entry name" value="SET2_Histone-Lys_MeTrsfase"/>
</dbReference>
<feature type="region of interest" description="Disordered" evidence="9">
    <location>
        <begin position="1568"/>
        <end position="1650"/>
    </location>
</feature>
<feature type="region of interest" description="Disordered" evidence="9">
    <location>
        <begin position="1333"/>
        <end position="1402"/>
    </location>
</feature>
<feature type="compositionally biased region" description="Low complexity" evidence="9">
    <location>
        <begin position="27"/>
        <end position="38"/>
    </location>
</feature>
<feature type="region of interest" description="Disordered" evidence="9">
    <location>
        <begin position="495"/>
        <end position="521"/>
    </location>
</feature>
<protein>
    <recommendedName>
        <fullName evidence="14">SET domain-containing protein</fullName>
    </recommendedName>
</protein>
<accession>A0A8H3YEC6</accession>
<gene>
    <name evidence="12" type="ORF">NliqN6_1028</name>
</gene>
<feature type="region of interest" description="Disordered" evidence="9">
    <location>
        <begin position="750"/>
        <end position="829"/>
    </location>
</feature>
<evidence type="ECO:0008006" key="14">
    <source>
        <dbReference type="Google" id="ProtNLM"/>
    </source>
</evidence>
<feature type="region of interest" description="Disordered" evidence="9">
    <location>
        <begin position="1"/>
        <end position="50"/>
    </location>
</feature>
<feature type="coiled-coil region" evidence="8">
    <location>
        <begin position="1725"/>
        <end position="1752"/>
    </location>
</feature>
<dbReference type="GO" id="GO:0005694">
    <property type="term" value="C:chromosome"/>
    <property type="evidence" value="ECO:0007669"/>
    <property type="project" value="UniProtKB-SubCell"/>
</dbReference>
<feature type="compositionally biased region" description="Gly residues" evidence="9">
    <location>
        <begin position="929"/>
        <end position="951"/>
    </location>
</feature>
<dbReference type="GO" id="GO:0032259">
    <property type="term" value="P:methylation"/>
    <property type="evidence" value="ECO:0007669"/>
    <property type="project" value="UniProtKB-KW"/>
</dbReference>
<feature type="region of interest" description="Disordered" evidence="9">
    <location>
        <begin position="533"/>
        <end position="589"/>
    </location>
</feature>
<name>A0A8H3YEC6_9TREE</name>
<reference evidence="12" key="1">
    <citation type="submission" date="2020-07" db="EMBL/GenBank/DDBJ databases">
        <title>Draft Genome Sequence of a Deep-Sea Yeast, Naganishia (Cryptococcus) liquefaciens strain N6.</title>
        <authorList>
            <person name="Han Y.W."/>
            <person name="Kajitani R."/>
            <person name="Morimoto H."/>
            <person name="Parhat M."/>
            <person name="Tsubouchi H."/>
            <person name="Bakenova O."/>
            <person name="Ogata M."/>
            <person name="Argunhan B."/>
            <person name="Aoki R."/>
            <person name="Kajiwara S."/>
            <person name="Itoh T."/>
            <person name="Iwasaki H."/>
        </authorList>
    </citation>
    <scope>NUCLEOTIDE SEQUENCE</scope>
    <source>
        <strain evidence="12">N6</strain>
    </source>
</reference>
<dbReference type="GO" id="GO:0008168">
    <property type="term" value="F:methyltransferase activity"/>
    <property type="evidence" value="ECO:0007669"/>
    <property type="project" value="UniProtKB-KW"/>
</dbReference>
<evidence type="ECO:0000256" key="9">
    <source>
        <dbReference type="SAM" id="MobiDB-lite"/>
    </source>
</evidence>
<feature type="region of interest" description="Disordered" evidence="9">
    <location>
        <begin position="1181"/>
        <end position="1202"/>
    </location>
</feature>
<feature type="region of interest" description="Disordered" evidence="9">
    <location>
        <begin position="889"/>
        <end position="1022"/>
    </location>
</feature>
<feature type="domain" description="SET" evidence="10">
    <location>
        <begin position="336"/>
        <end position="452"/>
    </location>
</feature>
<keyword evidence="8" id="KW-0175">Coiled coil</keyword>
<evidence type="ECO:0000256" key="3">
    <source>
        <dbReference type="ARBA" id="ARBA00022454"/>
    </source>
</evidence>
<keyword evidence="5" id="KW-0808">Transferase</keyword>
<dbReference type="PANTHER" id="PTHR22884">
    <property type="entry name" value="SET DOMAIN PROTEINS"/>
    <property type="match status" value="1"/>
</dbReference>
<evidence type="ECO:0000259" key="11">
    <source>
        <dbReference type="PROSITE" id="PS50868"/>
    </source>
</evidence>
<keyword evidence="3" id="KW-0158">Chromosome</keyword>
<dbReference type="EMBL" id="BLZA01000009">
    <property type="protein sequence ID" value="GHJ84626.1"/>
    <property type="molecule type" value="Genomic_DNA"/>
</dbReference>
<dbReference type="Pfam" id="PF00856">
    <property type="entry name" value="SET"/>
    <property type="match status" value="1"/>
</dbReference>
<evidence type="ECO:0000256" key="8">
    <source>
        <dbReference type="SAM" id="Coils"/>
    </source>
</evidence>
<keyword evidence="7" id="KW-0539">Nucleus</keyword>
<feature type="compositionally biased region" description="Pro residues" evidence="9">
    <location>
        <begin position="756"/>
        <end position="766"/>
    </location>
</feature>
<feature type="domain" description="Post-SET" evidence="11">
    <location>
        <begin position="475"/>
        <end position="491"/>
    </location>
</feature>
<keyword evidence="6" id="KW-0949">S-adenosyl-L-methionine</keyword>
<evidence type="ECO:0000313" key="13">
    <source>
        <dbReference type="Proteomes" id="UP000620104"/>
    </source>
</evidence>
<sequence length="1856" mass="204090">MSAGVRRATATHKSTSSSDLTQRRTTRTSTNATATTSAVPLDPPEISHTNTRRRNTIVKVVSDTFYGLKNKAVDQVSRAFRSKEKKASLASSSISITTGISTRSAVRTVTRREASSELESSPISTSVVSANLQLAESSQSPPSAPVVVSVVAPIATTSKTFLNEGLFSNVVSQPKVKYSRTSKTSRTIRAGKATAIEQASAASGSTQANRILPLPLHWGLRKMEERSEFLVPWDIMSEWQSGELDSQKSPTKYVKLRKNIFPERKARVSTEWQALCHCEPESGCGENCLNRYERHSSRVVLHLICLAPSAMNYLCGKNCPCGDKCTNGSLALRPQKETKIFWTGARGFGVQATEPIKEGQFVMDYRGEIIPMTTFYKRIRNEYNNRKDFYALSYDADEGLRGNEARFINHSCGPNLEVRKYQTMGNGSEEFEVGFWALRDIRAGEELSYNYNFDSFTTIKRPSTHPELVEATLQRRQRCLCGAPNCVGWLGKESAESSKTNSDENIAPELRGPAPAVANDASVPAPKKILLKLGGTPHSARGVKRQASVAAGSENITSPNKRPAPSVASRGKGKGKATASTSASSEAVGAQDASAAADGSGMIHSADQIPGQYLSAEHTNGEIPVSSNLSSLLHHEGEGFVEDHYAVTGGFPAGEAYTEAAAYQDGMSFTEANPEEYAAEASAQLEFNQAKVSNRGKGVRVIEKHRRKTKYGLIWKSDAELELERRRRKKGYAWLEEQKAAVRRLHDALRNGEKVVPPPTSPPLPIRAPEAAYLEPTPRQRKMMEKAAASAAGGDTPEPSARASSHPKPSATPSLPPYVASSIGGHETYDGQADFRLEDQDLPLVPRSEHNTNECPSEVSDDVVEWQVASSVHGVDVLAWMEEAADADYQEPDQNGGYDGQDQHYSNEGYEANYPEEEGYGNEENHDPYGGGGSGGGPPGGDPGGNPGGDPWGNPDDGGPPSDDEDEEDDEEEDHDDGIEKDDNSRRQAEEHGIEHIQYNDNPGVADHDPSHGLALDSQLHLDPNPAGYEHHNGLPGDYATYGNPQDAAETYQYDESMHEAMQGSLDGDLENMDYMQHTPQDESHLNHEQRQELREERKRMREEAERTKKRRKKWILPLEEDAIESERRRKKKGLSWKMEMQQRAAAKRAEMGLVDAPGMTQELEIHQEIAIPDLPEFGAAEDLPALPGEQSGPSTYYHSDPAIDASLMGQADIGHVDQTADLDSFSDITDLEEMDTNEREIIKLDTTTIIGSEVGEEESNDGKLKRNRRPRPPRRFKTALTRIRPKLEAAIGPPEQRELNTDEEAELLEQERKRRKKGTAWLESMKALAKAQRLARQREAQGLPPQEFVLPPTSMTPSGKRKPKQPGATVKKRKRDIHTSDGFDHDIPALPDSIDLVSGPAEPRLDTQLDEAHGDDLPSLPRYAMFPSNDVGSVNAGSGFYAEGDERVYTHASESNYLESHLSAPVSGHVDSVPQEYAALMTGGGTEEAGHVEAHGPALQDPAYDPSAFGTDAASQQSIQHSGTYNQHAYGGHYHDYTSNLGNFGTLPLQTNTHYPLPAFQAFHDRAAQQQQHLSPVSPYGTPGHGQFMLSGQDQEHHSDLPPPPTSVAKTKSLHQKRRTDTVPGEKRKRGPAVKKLAADEGMPEWTDEQWEAERKKRKKGYGWVAETKAAAEAERQNRALKAAGLTVNNGRRPSKTLQELHDARAERLHHSHDDLSLQDDMHLQDDEDDVAQLQAQAQELEQQHQLEHQQQIEQAFDTVVHDAHFGVAETSLHDQEQAVAAAVAAHHQPADPFGTFSAVEASMIPYQTTEDAHFAANPDDYYNSAAPAHLHAAYTTDHMQDHMLQATHHFEDAQ</sequence>
<feature type="compositionally biased region" description="Acidic residues" evidence="9">
    <location>
        <begin position="962"/>
        <end position="980"/>
    </location>
</feature>
<dbReference type="SMART" id="SM00317">
    <property type="entry name" value="SET"/>
    <property type="match status" value="1"/>
</dbReference>
<dbReference type="GO" id="GO:0005634">
    <property type="term" value="C:nucleus"/>
    <property type="evidence" value="ECO:0007669"/>
    <property type="project" value="UniProtKB-SubCell"/>
</dbReference>
<evidence type="ECO:0000256" key="6">
    <source>
        <dbReference type="ARBA" id="ARBA00022691"/>
    </source>
</evidence>
<dbReference type="SUPFAM" id="SSF82199">
    <property type="entry name" value="SET domain"/>
    <property type="match status" value="1"/>
</dbReference>
<keyword evidence="4" id="KW-0489">Methyltransferase</keyword>
<feature type="compositionally biased region" description="Basic and acidic residues" evidence="9">
    <location>
        <begin position="981"/>
        <end position="995"/>
    </location>
</feature>
<feature type="compositionally biased region" description="Low complexity" evidence="9">
    <location>
        <begin position="576"/>
        <end position="589"/>
    </location>
</feature>
<comment type="subcellular location">
    <subcellularLocation>
        <location evidence="2">Chromosome</location>
    </subcellularLocation>
    <subcellularLocation>
        <location evidence="1">Nucleus</location>
    </subcellularLocation>
</comment>
<evidence type="ECO:0000256" key="5">
    <source>
        <dbReference type="ARBA" id="ARBA00022679"/>
    </source>
</evidence>
<feature type="compositionally biased region" description="Basic residues" evidence="9">
    <location>
        <begin position="1266"/>
        <end position="1277"/>
    </location>
</feature>
<dbReference type="InterPro" id="IPR003616">
    <property type="entry name" value="Post-SET_dom"/>
</dbReference>
<evidence type="ECO:0000313" key="12">
    <source>
        <dbReference type="EMBL" id="GHJ84626.1"/>
    </source>
</evidence>
<feature type="compositionally biased region" description="Low complexity" evidence="9">
    <location>
        <begin position="952"/>
        <end position="961"/>
    </location>
</feature>
<evidence type="ECO:0000256" key="1">
    <source>
        <dbReference type="ARBA" id="ARBA00004123"/>
    </source>
</evidence>
<keyword evidence="13" id="KW-1185">Reference proteome</keyword>
<evidence type="ECO:0000256" key="7">
    <source>
        <dbReference type="ARBA" id="ARBA00023242"/>
    </source>
</evidence>
<evidence type="ECO:0000256" key="4">
    <source>
        <dbReference type="ARBA" id="ARBA00022603"/>
    </source>
</evidence>
<proteinExistence type="predicted"/>
<evidence type="ECO:0000256" key="2">
    <source>
        <dbReference type="ARBA" id="ARBA00004286"/>
    </source>
</evidence>